<comment type="caution">
    <text evidence="2">The sequence shown here is derived from an EMBL/GenBank/DDBJ whole genome shotgun (WGS) entry which is preliminary data.</text>
</comment>
<keyword evidence="3" id="KW-1185">Reference proteome</keyword>
<organism evidence="2 3">
    <name type="scientific">Sphingobium xenophagum</name>
    <dbReference type="NCBI Taxonomy" id="121428"/>
    <lineage>
        <taxon>Bacteria</taxon>
        <taxon>Pseudomonadati</taxon>
        <taxon>Pseudomonadota</taxon>
        <taxon>Alphaproteobacteria</taxon>
        <taxon>Sphingomonadales</taxon>
        <taxon>Sphingomonadaceae</taxon>
        <taxon>Sphingobium</taxon>
    </lineage>
</organism>
<sequence>MRRGMPGQWWMMSGMTLAASVAMGLGLGSYVTSPQTSAAATEEMWTPEDAPSYADAGSASLTSDDDRGPAVIRCTGCGPTLTERRFAADMAGMDADGMISGSSDPVVQDYMAQDPVPTDEALVIDPAPVRPAAEPRPERPKLAAGDALPKPIRASQGAVPPTVLPTIGHDHP</sequence>
<evidence type="ECO:0000313" key="3">
    <source>
        <dbReference type="Proteomes" id="UP001267638"/>
    </source>
</evidence>
<evidence type="ECO:0000313" key="2">
    <source>
        <dbReference type="EMBL" id="MDR7156414.1"/>
    </source>
</evidence>
<reference evidence="2 3" key="1">
    <citation type="submission" date="2023-07" db="EMBL/GenBank/DDBJ databases">
        <title>Sorghum-associated microbial communities from plants grown in Nebraska, USA.</title>
        <authorList>
            <person name="Schachtman D."/>
        </authorList>
    </citation>
    <scope>NUCLEOTIDE SEQUENCE [LARGE SCALE GENOMIC DNA]</scope>
    <source>
        <strain evidence="2 3">4256</strain>
    </source>
</reference>
<evidence type="ECO:0000256" key="1">
    <source>
        <dbReference type="SAM" id="MobiDB-lite"/>
    </source>
</evidence>
<protein>
    <submittedName>
        <fullName evidence="2">Uncharacterized protein</fullName>
    </submittedName>
</protein>
<feature type="region of interest" description="Disordered" evidence="1">
    <location>
        <begin position="40"/>
        <end position="65"/>
    </location>
</feature>
<feature type="region of interest" description="Disordered" evidence="1">
    <location>
        <begin position="129"/>
        <end position="172"/>
    </location>
</feature>
<accession>A0ABU1X542</accession>
<name>A0ABU1X542_SPHXE</name>
<dbReference type="Proteomes" id="UP001267638">
    <property type="component" value="Unassembled WGS sequence"/>
</dbReference>
<dbReference type="EMBL" id="JAVDWV010000015">
    <property type="protein sequence ID" value="MDR7156414.1"/>
    <property type="molecule type" value="Genomic_DNA"/>
</dbReference>
<proteinExistence type="predicted"/>
<gene>
    <name evidence="2" type="ORF">J2W40_003255</name>
</gene>